<reference evidence="3 4" key="1">
    <citation type="journal article" date="2019" name="Nat. Ecol. Evol.">
        <title>Megaphylogeny resolves global patterns of mushroom evolution.</title>
        <authorList>
            <person name="Varga T."/>
            <person name="Krizsan K."/>
            <person name="Foldi C."/>
            <person name="Dima B."/>
            <person name="Sanchez-Garcia M."/>
            <person name="Sanchez-Ramirez S."/>
            <person name="Szollosi G.J."/>
            <person name="Szarkandi J.G."/>
            <person name="Papp V."/>
            <person name="Albert L."/>
            <person name="Andreopoulos W."/>
            <person name="Angelini C."/>
            <person name="Antonin V."/>
            <person name="Barry K.W."/>
            <person name="Bougher N.L."/>
            <person name="Buchanan P."/>
            <person name="Buyck B."/>
            <person name="Bense V."/>
            <person name="Catcheside P."/>
            <person name="Chovatia M."/>
            <person name="Cooper J."/>
            <person name="Damon W."/>
            <person name="Desjardin D."/>
            <person name="Finy P."/>
            <person name="Geml J."/>
            <person name="Haridas S."/>
            <person name="Hughes K."/>
            <person name="Justo A."/>
            <person name="Karasinski D."/>
            <person name="Kautmanova I."/>
            <person name="Kiss B."/>
            <person name="Kocsube S."/>
            <person name="Kotiranta H."/>
            <person name="LaButti K.M."/>
            <person name="Lechner B.E."/>
            <person name="Liimatainen K."/>
            <person name="Lipzen A."/>
            <person name="Lukacs Z."/>
            <person name="Mihaltcheva S."/>
            <person name="Morgado L.N."/>
            <person name="Niskanen T."/>
            <person name="Noordeloos M.E."/>
            <person name="Ohm R.A."/>
            <person name="Ortiz-Santana B."/>
            <person name="Ovrebo C."/>
            <person name="Racz N."/>
            <person name="Riley R."/>
            <person name="Savchenko A."/>
            <person name="Shiryaev A."/>
            <person name="Soop K."/>
            <person name="Spirin V."/>
            <person name="Szebenyi C."/>
            <person name="Tomsovsky M."/>
            <person name="Tulloss R.E."/>
            <person name="Uehling J."/>
            <person name="Grigoriev I.V."/>
            <person name="Vagvolgyi C."/>
            <person name="Papp T."/>
            <person name="Martin F.M."/>
            <person name="Miettinen O."/>
            <person name="Hibbett D.S."/>
            <person name="Nagy L.G."/>
        </authorList>
    </citation>
    <scope>NUCLEOTIDE SEQUENCE [LARGE SCALE GENOMIC DNA]</scope>
    <source>
        <strain evidence="3 4">HHB13444</strain>
    </source>
</reference>
<evidence type="ECO:0000256" key="1">
    <source>
        <dbReference type="SAM" id="MobiDB-lite"/>
    </source>
</evidence>
<dbReference type="EMBL" id="ML211139">
    <property type="protein sequence ID" value="TFK87783.1"/>
    <property type="molecule type" value="Genomic_DNA"/>
</dbReference>
<organism evidence="3 4">
    <name type="scientific">Polyporus arcularius HHB13444</name>
    <dbReference type="NCBI Taxonomy" id="1314778"/>
    <lineage>
        <taxon>Eukaryota</taxon>
        <taxon>Fungi</taxon>
        <taxon>Dikarya</taxon>
        <taxon>Basidiomycota</taxon>
        <taxon>Agaricomycotina</taxon>
        <taxon>Agaricomycetes</taxon>
        <taxon>Polyporales</taxon>
        <taxon>Polyporaceae</taxon>
        <taxon>Polyporus</taxon>
    </lineage>
</organism>
<accession>A0A5C3PP63</accession>
<keyword evidence="2" id="KW-0812">Transmembrane</keyword>
<evidence type="ECO:0000313" key="3">
    <source>
        <dbReference type="EMBL" id="TFK87783.1"/>
    </source>
</evidence>
<feature type="region of interest" description="Disordered" evidence="1">
    <location>
        <begin position="1"/>
        <end position="29"/>
    </location>
</feature>
<dbReference type="AlphaFoldDB" id="A0A5C3PP63"/>
<feature type="region of interest" description="Disordered" evidence="1">
    <location>
        <begin position="128"/>
        <end position="210"/>
    </location>
</feature>
<protein>
    <recommendedName>
        <fullName evidence="5">Transmembrane protein</fullName>
    </recommendedName>
</protein>
<gene>
    <name evidence="3" type="ORF">K466DRAFT_599206</name>
</gene>
<feature type="compositionally biased region" description="Basic and acidic residues" evidence="1">
    <location>
        <begin position="130"/>
        <end position="153"/>
    </location>
</feature>
<name>A0A5C3PP63_9APHY</name>
<dbReference type="InParanoid" id="A0A5C3PP63"/>
<feature type="region of interest" description="Disordered" evidence="1">
    <location>
        <begin position="49"/>
        <end position="68"/>
    </location>
</feature>
<dbReference type="Proteomes" id="UP000308197">
    <property type="component" value="Unassembled WGS sequence"/>
</dbReference>
<feature type="transmembrane region" description="Helical" evidence="2">
    <location>
        <begin position="90"/>
        <end position="113"/>
    </location>
</feature>
<keyword evidence="4" id="KW-1185">Reference proteome</keyword>
<sequence>MWIHPKPNTAALVPRATSESESASPPHQCPPAYPSCNPAVGPGPALMPIANADSSSGSSAHSSAGSTGLLTPEPQAALAASIQHFGKQNFVGLLVLGLLVFAGLVLWCTFGAWPRRMMRRLRARVANKGDVAKHGRDGDSEGRRGADLDRDQSQDAACEPSESEDDKFQSASEEGALSSPESLEMEVKSLDKGTGGEEAKRRTLPRVRFA</sequence>
<feature type="compositionally biased region" description="Basic and acidic residues" evidence="1">
    <location>
        <begin position="185"/>
        <end position="201"/>
    </location>
</feature>
<keyword evidence="2" id="KW-1133">Transmembrane helix</keyword>
<evidence type="ECO:0000256" key="2">
    <source>
        <dbReference type="SAM" id="Phobius"/>
    </source>
</evidence>
<keyword evidence="2" id="KW-0472">Membrane</keyword>
<evidence type="ECO:0000313" key="4">
    <source>
        <dbReference type="Proteomes" id="UP000308197"/>
    </source>
</evidence>
<feature type="compositionally biased region" description="Low complexity" evidence="1">
    <location>
        <begin position="54"/>
        <end position="66"/>
    </location>
</feature>
<evidence type="ECO:0008006" key="5">
    <source>
        <dbReference type="Google" id="ProtNLM"/>
    </source>
</evidence>
<proteinExistence type="predicted"/>